<organism evidence="1 2">
    <name type="scientific">Penicillium nordicum</name>
    <dbReference type="NCBI Taxonomy" id="229535"/>
    <lineage>
        <taxon>Eukaryota</taxon>
        <taxon>Fungi</taxon>
        <taxon>Dikarya</taxon>
        <taxon>Ascomycota</taxon>
        <taxon>Pezizomycotina</taxon>
        <taxon>Eurotiomycetes</taxon>
        <taxon>Eurotiomycetidae</taxon>
        <taxon>Eurotiales</taxon>
        <taxon>Aspergillaceae</taxon>
        <taxon>Penicillium</taxon>
    </lineage>
</organism>
<gene>
    <name evidence="1" type="ORF">ACN38_g4008</name>
</gene>
<name>A0A0N0RZC9_9EURO</name>
<protein>
    <submittedName>
        <fullName evidence="1">Uncharacterized protein</fullName>
    </submittedName>
</protein>
<dbReference type="Proteomes" id="UP000037696">
    <property type="component" value="Unassembled WGS sequence"/>
</dbReference>
<dbReference type="OrthoDB" id="10500965at2759"/>
<keyword evidence="2" id="KW-1185">Reference proteome</keyword>
<sequence length="105" mass="11702">MEIIREKGPFVTVEEGEKIRVGLSASMRAPGLIDSFNLRATRQPWSPYADPGLFAMSGGSHSGLILLGKYLYSVHITIETRWMEADFITLNSKGTISTKRKNQTK</sequence>
<accession>A0A0N0RZC9</accession>
<evidence type="ECO:0000313" key="1">
    <source>
        <dbReference type="EMBL" id="KOS45045.1"/>
    </source>
</evidence>
<reference evidence="1 2" key="1">
    <citation type="submission" date="2015-08" db="EMBL/GenBank/DDBJ databases">
        <title>Genome sequencing of Penicillium nordicum.</title>
        <authorList>
            <person name="Nguyen H.D."/>
            <person name="Seifert K.A."/>
        </authorList>
    </citation>
    <scope>NUCLEOTIDE SEQUENCE [LARGE SCALE GENOMIC DNA]</scope>
    <source>
        <strain evidence="1 2">DAOMC 185683</strain>
    </source>
</reference>
<comment type="caution">
    <text evidence="1">The sequence shown here is derived from an EMBL/GenBank/DDBJ whole genome shotgun (WGS) entry which is preliminary data.</text>
</comment>
<proteinExistence type="predicted"/>
<dbReference type="EMBL" id="LHQQ01000050">
    <property type="protein sequence ID" value="KOS45045.1"/>
    <property type="molecule type" value="Genomic_DNA"/>
</dbReference>
<dbReference type="AlphaFoldDB" id="A0A0N0RZC9"/>
<evidence type="ECO:0000313" key="2">
    <source>
        <dbReference type="Proteomes" id="UP000037696"/>
    </source>
</evidence>